<dbReference type="Pfam" id="PF01052">
    <property type="entry name" value="FliMN_C"/>
    <property type="match status" value="1"/>
</dbReference>
<keyword evidence="9" id="KW-0966">Cell projection</keyword>
<dbReference type="PANTHER" id="PTHR43484:SF1">
    <property type="entry name" value="FLAGELLAR MOTOR SWITCH PROTEIN FLIN"/>
    <property type="match status" value="1"/>
</dbReference>
<dbReference type="InterPro" id="IPR051469">
    <property type="entry name" value="FliN/MopA/SpaO"/>
</dbReference>
<evidence type="ECO:0000259" key="8">
    <source>
        <dbReference type="Pfam" id="PF01052"/>
    </source>
</evidence>
<comment type="similarity">
    <text evidence="2">Belongs to the FliN/MopA/SpaO family.</text>
</comment>
<evidence type="ECO:0000256" key="3">
    <source>
        <dbReference type="ARBA" id="ARBA00021897"/>
    </source>
</evidence>
<evidence type="ECO:0000313" key="10">
    <source>
        <dbReference type="Proteomes" id="UP001158049"/>
    </source>
</evidence>
<dbReference type="PRINTS" id="PR00956">
    <property type="entry name" value="FLGMOTORFLIN"/>
</dbReference>
<keyword evidence="9" id="KW-0969">Cilium</keyword>
<keyword evidence="7" id="KW-0472">Membrane</keyword>
<evidence type="ECO:0000256" key="4">
    <source>
        <dbReference type="ARBA" id="ARBA00022475"/>
    </source>
</evidence>
<sequence>MNTSNPASESLQDATEVSPIELPALSALPMEGPPLFGGRLDLVGGLKVRIRALVGEGEISVTELFGLKDGSVVPLACDVNPLVDVQLDDRTIARGELVVVDDMLGVRITELGHGLA</sequence>
<dbReference type="InterPro" id="IPR001172">
    <property type="entry name" value="FliN_T3SS_HrcQb"/>
</dbReference>
<dbReference type="PANTHER" id="PTHR43484">
    <property type="match status" value="1"/>
</dbReference>
<keyword evidence="9" id="KW-0282">Flagellum</keyword>
<keyword evidence="5" id="KW-0145">Chemotaxis</keyword>
<dbReference type="EMBL" id="FXUL01000021">
    <property type="protein sequence ID" value="SMP74746.1"/>
    <property type="molecule type" value="Genomic_DNA"/>
</dbReference>
<evidence type="ECO:0000256" key="2">
    <source>
        <dbReference type="ARBA" id="ARBA00009226"/>
    </source>
</evidence>
<keyword evidence="4" id="KW-1003">Cell membrane</keyword>
<gene>
    <name evidence="9" type="ORF">SAMN06295970_12184</name>
</gene>
<accession>A0ABY1QLL7</accession>
<protein>
    <recommendedName>
        <fullName evidence="3">Flagellar motor switch protein FliN</fullName>
    </recommendedName>
</protein>
<proteinExistence type="inferred from homology"/>
<keyword evidence="10" id="KW-1185">Reference proteome</keyword>
<comment type="caution">
    <text evidence="9">The sequence shown here is derived from an EMBL/GenBank/DDBJ whole genome shotgun (WGS) entry which is preliminary data.</text>
</comment>
<organism evidence="9 10">
    <name type="scientific">Noviherbaspirillum suwonense</name>
    <dbReference type="NCBI Taxonomy" id="1224511"/>
    <lineage>
        <taxon>Bacteria</taxon>
        <taxon>Pseudomonadati</taxon>
        <taxon>Pseudomonadota</taxon>
        <taxon>Betaproteobacteria</taxon>
        <taxon>Burkholderiales</taxon>
        <taxon>Oxalobacteraceae</taxon>
        <taxon>Noviherbaspirillum</taxon>
    </lineage>
</organism>
<reference evidence="9 10" key="1">
    <citation type="submission" date="2017-05" db="EMBL/GenBank/DDBJ databases">
        <authorList>
            <person name="Varghese N."/>
            <person name="Submissions S."/>
        </authorList>
    </citation>
    <scope>NUCLEOTIDE SEQUENCE [LARGE SCALE GENOMIC DNA]</scope>
    <source>
        <strain evidence="9 10">DSM 26001</strain>
    </source>
</reference>
<dbReference type="RefSeq" id="WP_283444519.1">
    <property type="nucleotide sequence ID" value="NZ_FXUL01000021.1"/>
</dbReference>
<evidence type="ECO:0000256" key="7">
    <source>
        <dbReference type="ARBA" id="ARBA00023136"/>
    </source>
</evidence>
<name>A0ABY1QLL7_9BURK</name>
<keyword evidence="6" id="KW-0283">Flagellar rotation</keyword>
<dbReference type="InterPro" id="IPR036429">
    <property type="entry name" value="SpoA-like_sf"/>
</dbReference>
<feature type="domain" description="Flagellar motor switch protein FliN-like C-terminal" evidence="8">
    <location>
        <begin position="43"/>
        <end position="111"/>
    </location>
</feature>
<comment type="subcellular location">
    <subcellularLocation>
        <location evidence="1">Cell membrane</location>
        <topology evidence="1">Peripheral membrane protein</topology>
        <orientation evidence="1">Cytoplasmic side</orientation>
    </subcellularLocation>
</comment>
<evidence type="ECO:0000256" key="5">
    <source>
        <dbReference type="ARBA" id="ARBA00022500"/>
    </source>
</evidence>
<evidence type="ECO:0000256" key="6">
    <source>
        <dbReference type="ARBA" id="ARBA00022779"/>
    </source>
</evidence>
<dbReference type="InterPro" id="IPR001543">
    <property type="entry name" value="FliN-like_C"/>
</dbReference>
<dbReference type="SUPFAM" id="SSF101801">
    <property type="entry name" value="Surface presentation of antigens (SPOA)"/>
    <property type="match status" value="1"/>
</dbReference>
<evidence type="ECO:0000256" key="1">
    <source>
        <dbReference type="ARBA" id="ARBA00004413"/>
    </source>
</evidence>
<evidence type="ECO:0000313" key="9">
    <source>
        <dbReference type="EMBL" id="SMP74746.1"/>
    </source>
</evidence>
<dbReference type="Proteomes" id="UP001158049">
    <property type="component" value="Unassembled WGS sequence"/>
</dbReference>
<dbReference type="Gene3D" id="2.30.330.10">
    <property type="entry name" value="SpoA-like"/>
    <property type="match status" value="1"/>
</dbReference>